<dbReference type="InterPro" id="IPR036612">
    <property type="entry name" value="KH_dom_type_1_sf"/>
</dbReference>
<dbReference type="Gene3D" id="3.30.420.10">
    <property type="entry name" value="Ribonuclease H-like superfamily/Ribonuclease H"/>
    <property type="match status" value="1"/>
</dbReference>
<dbReference type="Pfam" id="PF00013">
    <property type="entry name" value="KH_1"/>
    <property type="match status" value="1"/>
</dbReference>
<name>A0A1R3HKK8_COCAP</name>
<evidence type="ECO:0000259" key="2">
    <source>
        <dbReference type="SMART" id="SM00474"/>
    </source>
</evidence>
<evidence type="ECO:0000313" key="4">
    <source>
        <dbReference type="Proteomes" id="UP000188268"/>
    </source>
</evidence>
<dbReference type="Proteomes" id="UP000188268">
    <property type="component" value="Unassembled WGS sequence"/>
</dbReference>
<evidence type="ECO:0000256" key="1">
    <source>
        <dbReference type="PROSITE-ProRule" id="PRU00117"/>
    </source>
</evidence>
<dbReference type="InterPro" id="IPR012337">
    <property type="entry name" value="RNaseH-like_sf"/>
</dbReference>
<gene>
    <name evidence="3" type="ORF">CCACVL1_18583</name>
</gene>
<dbReference type="SUPFAM" id="SSF53098">
    <property type="entry name" value="Ribonuclease H-like"/>
    <property type="match status" value="1"/>
</dbReference>
<dbReference type="PANTHER" id="PTHR46814:SF1">
    <property type="entry name" value="EGALITARIAN, ISOFORM B"/>
    <property type="match status" value="1"/>
</dbReference>
<reference evidence="3 4" key="1">
    <citation type="submission" date="2013-09" db="EMBL/GenBank/DDBJ databases">
        <title>Corchorus capsularis genome sequencing.</title>
        <authorList>
            <person name="Alam M."/>
            <person name="Haque M.S."/>
            <person name="Islam M.S."/>
            <person name="Emdad E.M."/>
            <person name="Islam M.M."/>
            <person name="Ahmed B."/>
            <person name="Halim A."/>
            <person name="Hossen Q.M.M."/>
            <person name="Hossain M.Z."/>
            <person name="Ahmed R."/>
            <person name="Khan M.M."/>
            <person name="Islam R."/>
            <person name="Rashid M.M."/>
            <person name="Khan S.A."/>
            <person name="Rahman M.S."/>
            <person name="Alam M."/>
        </authorList>
    </citation>
    <scope>NUCLEOTIDE SEQUENCE [LARGE SCALE GENOMIC DNA]</scope>
    <source>
        <strain evidence="4">cv. CVL-1</strain>
        <tissue evidence="3">Whole seedling</tissue>
    </source>
</reference>
<keyword evidence="1" id="KW-0694">RNA-binding</keyword>
<dbReference type="GO" id="GO:0008408">
    <property type="term" value="F:3'-5' exonuclease activity"/>
    <property type="evidence" value="ECO:0007669"/>
    <property type="project" value="InterPro"/>
</dbReference>
<feature type="domain" description="3'-5' exonuclease" evidence="2">
    <location>
        <begin position="35"/>
        <end position="221"/>
    </location>
</feature>
<dbReference type="Pfam" id="PF01612">
    <property type="entry name" value="DNA_pol_A_exo1"/>
    <property type="match status" value="1"/>
</dbReference>
<dbReference type="EMBL" id="AWWV01011753">
    <property type="protein sequence ID" value="OMO70896.1"/>
    <property type="molecule type" value="Genomic_DNA"/>
</dbReference>
<dbReference type="PROSITE" id="PS50084">
    <property type="entry name" value="KH_TYPE_1"/>
    <property type="match status" value="1"/>
</dbReference>
<organism evidence="3 4">
    <name type="scientific">Corchorus capsularis</name>
    <name type="common">Jute</name>
    <dbReference type="NCBI Taxonomy" id="210143"/>
    <lineage>
        <taxon>Eukaryota</taxon>
        <taxon>Viridiplantae</taxon>
        <taxon>Streptophyta</taxon>
        <taxon>Embryophyta</taxon>
        <taxon>Tracheophyta</taxon>
        <taxon>Spermatophyta</taxon>
        <taxon>Magnoliopsida</taxon>
        <taxon>eudicotyledons</taxon>
        <taxon>Gunneridae</taxon>
        <taxon>Pentapetalae</taxon>
        <taxon>rosids</taxon>
        <taxon>malvids</taxon>
        <taxon>Malvales</taxon>
        <taxon>Malvaceae</taxon>
        <taxon>Grewioideae</taxon>
        <taxon>Apeibeae</taxon>
        <taxon>Corchorus</taxon>
    </lineage>
</organism>
<dbReference type="SMART" id="SM00474">
    <property type="entry name" value="35EXOc"/>
    <property type="match status" value="1"/>
</dbReference>
<dbReference type="CDD" id="cd00105">
    <property type="entry name" value="KH-I"/>
    <property type="match status" value="1"/>
</dbReference>
<dbReference type="InterPro" id="IPR004088">
    <property type="entry name" value="KH_dom_type_1"/>
</dbReference>
<protein>
    <recommendedName>
        <fullName evidence="2">3'-5' exonuclease domain-containing protein</fullName>
    </recommendedName>
</protein>
<keyword evidence="4" id="KW-1185">Reference proteome</keyword>
<dbReference type="STRING" id="210143.A0A1R3HKK8"/>
<dbReference type="SUPFAM" id="SSF54791">
    <property type="entry name" value="Eukaryotic type KH-domain (KH-domain type I)"/>
    <property type="match status" value="1"/>
</dbReference>
<dbReference type="PANTHER" id="PTHR46814">
    <property type="entry name" value="EGALITARIAN, ISOFORM B"/>
    <property type="match status" value="1"/>
</dbReference>
<dbReference type="OrthoDB" id="26838at2759"/>
<dbReference type="GO" id="GO:0006139">
    <property type="term" value="P:nucleobase-containing compound metabolic process"/>
    <property type="evidence" value="ECO:0007669"/>
    <property type="project" value="InterPro"/>
</dbReference>
<comment type="caution">
    <text evidence="3">The sequence shown here is derived from an EMBL/GenBank/DDBJ whole genome shotgun (WGS) entry which is preliminary data.</text>
</comment>
<dbReference type="InterPro" id="IPR002562">
    <property type="entry name" value="3'-5'_exonuclease_dom"/>
</dbReference>
<evidence type="ECO:0000313" key="3">
    <source>
        <dbReference type="EMBL" id="OMO70896.1"/>
    </source>
</evidence>
<dbReference type="AlphaFoldDB" id="A0A1R3HKK8"/>
<dbReference type="CDD" id="cd06148">
    <property type="entry name" value="Egl_like_exo"/>
    <property type="match status" value="1"/>
</dbReference>
<dbReference type="InterPro" id="IPR036397">
    <property type="entry name" value="RNaseH_sf"/>
</dbReference>
<dbReference type="GO" id="GO:0003723">
    <property type="term" value="F:RNA binding"/>
    <property type="evidence" value="ECO:0007669"/>
    <property type="project" value="UniProtKB-UniRule"/>
</dbReference>
<dbReference type="Gramene" id="OMO70896">
    <property type="protein sequence ID" value="OMO70896"/>
    <property type="gene ID" value="CCACVL1_18583"/>
</dbReference>
<proteinExistence type="predicted"/>
<accession>A0A1R3HKK8</accession>
<sequence length="369" mass="41856">MVFDTPYQRQTYIPLPFNSGSRHQDHEVVLSLVPIHIVTHASQLPKEFLFPSSNSHLIVGFDCEGVNLCRNGTLCIIQLAFSDAVYIVDAIEGGEKLIKACKRGLQSRFITKVVHDCKRDSEALYFQFGIKLHNVMDTQIAYSLIEEQQGRRRSSDDPISFVGLLADPQYCAWKMILIPHLYIQDPKFWAQRPFSEMMLRAAVDDVRFLPYVHHKIMEKLNDRLLFQVAVRSALHCRSFCVSDKGFADWRPIPTIPESFKVKGNAPEEEILSVINVPSGKMGHVIGKKGASILSIKESCKDEILIGGERGPLDKVIIIGPIKELRKAEAMIRGYWCPNQLGKPGRVQLSRPYLEPDKAMLFFLLFICTL</sequence>
<dbReference type="Gene3D" id="3.30.1370.10">
    <property type="entry name" value="K Homology domain, type 1"/>
    <property type="match status" value="1"/>
</dbReference>